<reference evidence="2" key="1">
    <citation type="submission" date="2022-11" db="UniProtKB">
        <authorList>
            <consortium name="WormBaseParasite"/>
        </authorList>
    </citation>
    <scope>IDENTIFICATION</scope>
</reference>
<evidence type="ECO:0000313" key="2">
    <source>
        <dbReference type="WBParaSite" id="JU765_v2.g19632.t1"/>
    </source>
</evidence>
<proteinExistence type="predicted"/>
<sequence>MKKLKLFLIPWTFSLFFNLICAQKLELPDLNSQFQSLVQRPAHRPLYELISPLNNLHVLHQAIAITPAPIFLTPTNHPLAALHNLQFFSTPSPVFSPNKKLLTVTVPLPNHESQPDSIVEFQKPPVAVPPPTTKKDEEKDVSIKALSTTTFTDPETEHENKTLPGFPPISSDSSDVDSFNAEIDQLNETMENNQANISKDINPTTESTTSTSTVATTTTSKQNSVSATSSSIPESSTTAPIIKNLANSSGFHLTERLENKNIESFLATANISTNEAQTFLKLVEKVLEEEVSKRLKEHEKTSTLPPTISSTKPEIQPLIEHDELQQILLPEKLEMKTVNRRLNYETDISDRVFSLSEVMNSQQNKPIDSAEKPVSAIREHIQPLPKVSTSNFKDYRSRNRVNQAGVQIEDFKDREQAEFDSLIGRNNNFRSEEFKSVTTVAPKQNTFPPKTIIPMHTISLHSQPMTNFQRLVKDYQFRLSGQSNFNDLIKAFRNAKIGFYERPTFNRYKKQPQR</sequence>
<evidence type="ECO:0000313" key="1">
    <source>
        <dbReference type="Proteomes" id="UP000887576"/>
    </source>
</evidence>
<accession>A0AC34QVJ4</accession>
<protein>
    <submittedName>
        <fullName evidence="2">Uncharacterized protein</fullName>
    </submittedName>
</protein>
<name>A0AC34QVJ4_9BILA</name>
<dbReference type="WBParaSite" id="JU765_v2.g19632.t1">
    <property type="protein sequence ID" value="JU765_v2.g19632.t1"/>
    <property type="gene ID" value="JU765_v2.g19632"/>
</dbReference>
<dbReference type="Proteomes" id="UP000887576">
    <property type="component" value="Unplaced"/>
</dbReference>
<organism evidence="1 2">
    <name type="scientific">Panagrolaimus sp. JU765</name>
    <dbReference type="NCBI Taxonomy" id="591449"/>
    <lineage>
        <taxon>Eukaryota</taxon>
        <taxon>Metazoa</taxon>
        <taxon>Ecdysozoa</taxon>
        <taxon>Nematoda</taxon>
        <taxon>Chromadorea</taxon>
        <taxon>Rhabditida</taxon>
        <taxon>Tylenchina</taxon>
        <taxon>Panagrolaimomorpha</taxon>
        <taxon>Panagrolaimoidea</taxon>
        <taxon>Panagrolaimidae</taxon>
        <taxon>Panagrolaimus</taxon>
    </lineage>
</organism>